<evidence type="ECO:0000256" key="1">
    <source>
        <dbReference type="ARBA" id="ARBA00008231"/>
    </source>
</evidence>
<protein>
    <submittedName>
        <fullName evidence="4">Chaperone required for assembly of F1-ATPase</fullName>
    </submittedName>
</protein>
<name>A0A7W9FNZ0_9HYPH</name>
<dbReference type="PANTHER" id="PTHR21013">
    <property type="entry name" value="ATP SYNTHASE MITOCHONDRIAL F1 COMPLEX ASSEMBLY FACTOR 2/ATP12 PROTEIN, MITOCHONDRIAL PRECURSOR"/>
    <property type="match status" value="1"/>
</dbReference>
<dbReference type="AlphaFoldDB" id="A0A7W9FNZ0"/>
<dbReference type="SUPFAM" id="SSF160909">
    <property type="entry name" value="ATP12-like"/>
    <property type="match status" value="1"/>
</dbReference>
<reference evidence="4 5" key="1">
    <citation type="submission" date="2020-08" db="EMBL/GenBank/DDBJ databases">
        <title>Genomic Encyclopedia of Type Strains, Phase IV (KMG-IV): sequencing the most valuable type-strain genomes for metagenomic binning, comparative biology and taxonomic classification.</title>
        <authorList>
            <person name="Goeker M."/>
        </authorList>
    </citation>
    <scope>NUCLEOTIDE SEQUENCE [LARGE SCALE GENOMIC DNA]</scope>
    <source>
        <strain evidence="4 5">DSM 16268</strain>
    </source>
</reference>
<dbReference type="InterPro" id="IPR023335">
    <property type="entry name" value="ATP12_ortho_dom_sf"/>
</dbReference>
<evidence type="ECO:0000313" key="5">
    <source>
        <dbReference type="Proteomes" id="UP000523821"/>
    </source>
</evidence>
<comment type="similarity">
    <text evidence="1">Belongs to the ATP12 family.</text>
</comment>
<dbReference type="Gene3D" id="3.30.2180.10">
    <property type="entry name" value="ATP12-like"/>
    <property type="match status" value="1"/>
</dbReference>
<gene>
    <name evidence="4" type="ORF">GGQ63_003291</name>
</gene>
<dbReference type="PANTHER" id="PTHR21013:SF10">
    <property type="entry name" value="ATP SYNTHASE MITOCHONDRIAL F1 COMPLEX ASSEMBLY FACTOR 2"/>
    <property type="match status" value="1"/>
</dbReference>
<dbReference type="RefSeq" id="WP_183857669.1">
    <property type="nucleotide sequence ID" value="NZ_JACHOO010000007.1"/>
</dbReference>
<comment type="caution">
    <text evidence="4">The sequence shown here is derived from an EMBL/GenBank/DDBJ whole genome shotgun (WGS) entry which is preliminary data.</text>
</comment>
<dbReference type="Pfam" id="PF07542">
    <property type="entry name" value="ATP12"/>
    <property type="match status" value="1"/>
</dbReference>
<dbReference type="Proteomes" id="UP000523821">
    <property type="component" value="Unassembled WGS sequence"/>
</dbReference>
<evidence type="ECO:0000256" key="2">
    <source>
        <dbReference type="ARBA" id="ARBA00022946"/>
    </source>
</evidence>
<accession>A0A7W9FNZ0</accession>
<sequence>MKADEVDWFETPSATGNPVETARKLAAPARPKRFYERAAYEPAPEGFVLTLDGRRARTPARAPLAVAKARIAEALAAEWNAQGAEIDPAAMPLTRLVNSALDGVAREMAAVRAEIVRYAGSDLLCYRADGPQRLAELQTEHWDPPLAFLRERFGLRFVLAGGVVHVAQPDETAPLFDRALGDPDPLALAALSSITTLTGSAALALALVHGGLSADAAWTAAHVDEDYQASLWGGDEEASARRAARRREFDAAAFVLGAGG</sequence>
<evidence type="ECO:0000313" key="4">
    <source>
        <dbReference type="EMBL" id="MBB5754210.1"/>
    </source>
</evidence>
<evidence type="ECO:0000256" key="3">
    <source>
        <dbReference type="ARBA" id="ARBA00023186"/>
    </source>
</evidence>
<dbReference type="InterPro" id="IPR011419">
    <property type="entry name" value="ATP12_ATP_synth-F1-assembly"/>
</dbReference>
<keyword evidence="2" id="KW-0809">Transit peptide</keyword>
<proteinExistence type="inferred from homology"/>
<keyword evidence="5" id="KW-1185">Reference proteome</keyword>
<organism evidence="4 5">
    <name type="scientific">Prosthecomicrobium pneumaticum</name>
    <dbReference type="NCBI Taxonomy" id="81895"/>
    <lineage>
        <taxon>Bacteria</taxon>
        <taxon>Pseudomonadati</taxon>
        <taxon>Pseudomonadota</taxon>
        <taxon>Alphaproteobacteria</taxon>
        <taxon>Hyphomicrobiales</taxon>
        <taxon>Kaistiaceae</taxon>
        <taxon>Prosthecomicrobium</taxon>
    </lineage>
</organism>
<dbReference type="Gene3D" id="1.10.3580.10">
    <property type="entry name" value="ATP12 ATPase"/>
    <property type="match status" value="1"/>
</dbReference>
<keyword evidence="3" id="KW-0143">Chaperone</keyword>
<dbReference type="EMBL" id="JACHOO010000007">
    <property type="protein sequence ID" value="MBB5754210.1"/>
    <property type="molecule type" value="Genomic_DNA"/>
</dbReference>
<dbReference type="GO" id="GO:0043461">
    <property type="term" value="P:proton-transporting ATP synthase complex assembly"/>
    <property type="evidence" value="ECO:0007669"/>
    <property type="project" value="InterPro"/>
</dbReference>
<dbReference type="InterPro" id="IPR042272">
    <property type="entry name" value="ATP12_ATP_synth-F1-assembly_N"/>
</dbReference>